<name>A0ACC3DKP2_9PEZI</name>
<accession>A0ACC3DKP2</accession>
<reference evidence="1" key="1">
    <citation type="submission" date="2024-09" db="EMBL/GenBank/DDBJ databases">
        <title>Black Yeasts Isolated from many extreme environments.</title>
        <authorList>
            <person name="Coleine C."/>
            <person name="Stajich J.E."/>
            <person name="Selbmann L."/>
        </authorList>
    </citation>
    <scope>NUCLEOTIDE SEQUENCE</scope>
    <source>
        <strain evidence="1">CCFEE 5737</strain>
    </source>
</reference>
<keyword evidence="2" id="KW-1185">Reference proteome</keyword>
<sequence length="168" mass="18834">MDEVGNWAPRSPDLSAHGGYDESAIPIHPQHQRYRGSISHIAPFSPNASRSPDAQQYPPYQQQQQQQATYQQQQPPPPPPQPTYQQQQQPTYFPPDQSPLHHYPQHLAHMALPQNIKYEAENNNNYNNDGEYLPDAPVKATPSRSKKAKTEQTYNGASTAPGVAEGIE</sequence>
<evidence type="ECO:0000313" key="2">
    <source>
        <dbReference type="Proteomes" id="UP001186974"/>
    </source>
</evidence>
<gene>
    <name evidence="1" type="ORF">LTS18_011082</name>
</gene>
<organism evidence="1 2">
    <name type="scientific">Coniosporium uncinatum</name>
    <dbReference type="NCBI Taxonomy" id="93489"/>
    <lineage>
        <taxon>Eukaryota</taxon>
        <taxon>Fungi</taxon>
        <taxon>Dikarya</taxon>
        <taxon>Ascomycota</taxon>
        <taxon>Pezizomycotina</taxon>
        <taxon>Dothideomycetes</taxon>
        <taxon>Dothideomycetes incertae sedis</taxon>
        <taxon>Coniosporium</taxon>
    </lineage>
</organism>
<evidence type="ECO:0000313" key="1">
    <source>
        <dbReference type="EMBL" id="KAK3077151.1"/>
    </source>
</evidence>
<feature type="non-terminal residue" evidence="1">
    <location>
        <position position="168"/>
    </location>
</feature>
<proteinExistence type="predicted"/>
<protein>
    <submittedName>
        <fullName evidence="1">Uncharacterized protein</fullName>
    </submittedName>
</protein>
<comment type="caution">
    <text evidence="1">The sequence shown here is derived from an EMBL/GenBank/DDBJ whole genome shotgun (WGS) entry which is preliminary data.</text>
</comment>
<dbReference type="EMBL" id="JAWDJW010003163">
    <property type="protein sequence ID" value="KAK3077151.1"/>
    <property type="molecule type" value="Genomic_DNA"/>
</dbReference>
<dbReference type="Proteomes" id="UP001186974">
    <property type="component" value="Unassembled WGS sequence"/>
</dbReference>